<sequence length="340" mass="35101">MTIALHGASGFTGRLAAAELARRGLDAVLVGRDAERLRPVAARTGFEVRIADIGDEDALAAGFKGVDAVVNTAGPFAKLGAPVVRAAIAAGAHYVDTTGEQHYLRDLFDTFGGAATAAGVSVVPAMADDGGPSDFLGHLVGEAAGPVDVMTAAAWYRDGVLSRGTLRSFDPVLMFSGALRYQDGSWLAYGDPSHASWRFRDAEAPVPVAKAALPAVATVPRHVTVRTLEGVLGASFDGLADALDPAVLETLPEGPDEQQRQHGKWTISLEAVTAGGHTVRGEVGGVDAYGTTAVIAVEAARRLVTDGAAAGVLAPSQAFDPESFLGFLADHGVRWQLGEV</sequence>
<dbReference type="OrthoDB" id="4420885at2"/>
<protein>
    <submittedName>
        <fullName evidence="2">Saccharopine dehydrogenase</fullName>
    </submittedName>
</protein>
<dbReference type="RefSeq" id="WP_101835968.1">
    <property type="nucleotide sequence ID" value="NZ_FZMO01000548.1"/>
</dbReference>
<dbReference type="EMBL" id="FZMO01000548">
    <property type="protein sequence ID" value="SNQ51799.1"/>
    <property type="molecule type" value="Genomic_DNA"/>
</dbReference>
<dbReference type="Gene3D" id="3.40.50.720">
    <property type="entry name" value="NAD(P)-binding Rossmann-like Domain"/>
    <property type="match status" value="1"/>
</dbReference>
<organism evidence="2 3">
    <name type="scientific">Frankia canadensis</name>
    <dbReference type="NCBI Taxonomy" id="1836972"/>
    <lineage>
        <taxon>Bacteria</taxon>
        <taxon>Bacillati</taxon>
        <taxon>Actinomycetota</taxon>
        <taxon>Actinomycetes</taxon>
        <taxon>Frankiales</taxon>
        <taxon>Frankiaceae</taxon>
        <taxon>Frankia</taxon>
    </lineage>
</organism>
<gene>
    <name evidence="2" type="ORF">FRACA_800016</name>
</gene>
<proteinExistence type="predicted"/>
<reference evidence="2 3" key="1">
    <citation type="submission" date="2017-06" db="EMBL/GenBank/DDBJ databases">
        <authorList>
            <person name="Kim H.J."/>
            <person name="Triplett B.A."/>
        </authorList>
    </citation>
    <scope>NUCLEOTIDE SEQUENCE [LARGE SCALE GENOMIC DNA]</scope>
    <source>
        <strain evidence="2">FRACA_ARgP5</strain>
    </source>
</reference>
<dbReference type="SUPFAM" id="SSF51735">
    <property type="entry name" value="NAD(P)-binding Rossmann-fold domains"/>
    <property type="match status" value="1"/>
</dbReference>
<dbReference type="PANTHER" id="PTHR43781">
    <property type="entry name" value="SACCHAROPINE DEHYDROGENASE"/>
    <property type="match status" value="1"/>
</dbReference>
<dbReference type="InterPro" id="IPR036291">
    <property type="entry name" value="NAD(P)-bd_dom_sf"/>
</dbReference>
<accession>A0A2I2L1L8</accession>
<evidence type="ECO:0000313" key="2">
    <source>
        <dbReference type="EMBL" id="SNQ51799.1"/>
    </source>
</evidence>
<feature type="domain" description="Saccharopine dehydrogenase NADP binding" evidence="1">
    <location>
        <begin position="6"/>
        <end position="108"/>
    </location>
</feature>
<name>A0A2I2L1L8_9ACTN</name>
<dbReference type="AlphaFoldDB" id="A0A2I2L1L8"/>
<dbReference type="Proteomes" id="UP000234331">
    <property type="component" value="Unassembled WGS sequence"/>
</dbReference>
<keyword evidence="3" id="KW-1185">Reference proteome</keyword>
<evidence type="ECO:0000313" key="3">
    <source>
        <dbReference type="Proteomes" id="UP000234331"/>
    </source>
</evidence>
<dbReference type="PANTHER" id="PTHR43781:SF1">
    <property type="entry name" value="SACCHAROPINE DEHYDROGENASE"/>
    <property type="match status" value="1"/>
</dbReference>
<evidence type="ECO:0000259" key="1">
    <source>
        <dbReference type="Pfam" id="PF03435"/>
    </source>
</evidence>
<dbReference type="Pfam" id="PF03435">
    <property type="entry name" value="Sacchrp_dh_NADP"/>
    <property type="match status" value="1"/>
</dbReference>
<dbReference type="InterPro" id="IPR005097">
    <property type="entry name" value="Sacchrp_dh_NADP-bd"/>
</dbReference>